<keyword evidence="1" id="KW-1185">Reference proteome</keyword>
<accession>A0A6P5FDV7</accession>
<sequence>MENNTAKDLSINLITRDGRRLCRCPRIEMSLLETAEAIEQALSSENTAFVVRDEGERRAVRVKIVVSKQQLKQMAQLIGCGRGGTEQLLQLLRRLQVQSKLLDATAKGRRDRWRPALQSIPEEVREL</sequence>
<reference evidence="1" key="1">
    <citation type="journal article" date="2015" name="Nat. Genet.">
        <title>The pineapple genome and the evolution of CAM photosynthesis.</title>
        <authorList>
            <person name="Ming R."/>
            <person name="VanBuren R."/>
            <person name="Wai C.M."/>
            <person name="Tang H."/>
            <person name="Schatz M.C."/>
            <person name="Bowers J.E."/>
            <person name="Lyons E."/>
            <person name="Wang M.L."/>
            <person name="Chen J."/>
            <person name="Biggers E."/>
            <person name="Zhang J."/>
            <person name="Huang L."/>
            <person name="Zhang L."/>
            <person name="Miao W."/>
            <person name="Zhang J."/>
            <person name="Ye Z."/>
            <person name="Miao C."/>
            <person name="Lin Z."/>
            <person name="Wang H."/>
            <person name="Zhou H."/>
            <person name="Yim W.C."/>
            <person name="Priest H.D."/>
            <person name="Zheng C."/>
            <person name="Woodhouse M."/>
            <person name="Edger P.P."/>
            <person name="Guyot R."/>
            <person name="Guo H.B."/>
            <person name="Guo H."/>
            <person name="Zheng G."/>
            <person name="Singh R."/>
            <person name="Sharma A."/>
            <person name="Min X."/>
            <person name="Zheng Y."/>
            <person name="Lee H."/>
            <person name="Gurtowski J."/>
            <person name="Sedlazeck F.J."/>
            <person name="Harkess A."/>
            <person name="McKain M.R."/>
            <person name="Liao Z."/>
            <person name="Fang J."/>
            <person name="Liu J."/>
            <person name="Zhang X."/>
            <person name="Zhang Q."/>
            <person name="Hu W."/>
            <person name="Qin Y."/>
            <person name="Wang K."/>
            <person name="Chen L.Y."/>
            <person name="Shirley N."/>
            <person name="Lin Y.R."/>
            <person name="Liu L.Y."/>
            <person name="Hernandez A.G."/>
            <person name="Wright C.L."/>
            <person name="Bulone V."/>
            <person name="Tuskan G.A."/>
            <person name="Heath K."/>
            <person name="Zee F."/>
            <person name="Moore P.H."/>
            <person name="Sunkar R."/>
            <person name="Leebens-Mack J.H."/>
            <person name="Mockler T."/>
            <person name="Bennetzen J.L."/>
            <person name="Freeling M."/>
            <person name="Sankoff D."/>
            <person name="Paterson A.H."/>
            <person name="Zhu X."/>
            <person name="Yang X."/>
            <person name="Smith J.A."/>
            <person name="Cushman J.C."/>
            <person name="Paull R.E."/>
            <person name="Yu Q."/>
        </authorList>
    </citation>
    <scope>NUCLEOTIDE SEQUENCE [LARGE SCALE GENOMIC DNA]</scope>
    <source>
        <strain evidence="1">cv. F153</strain>
    </source>
</reference>
<dbReference type="RefSeq" id="XP_020094426.1">
    <property type="nucleotide sequence ID" value="XM_020238837.1"/>
</dbReference>
<dbReference type="Proteomes" id="UP000515123">
    <property type="component" value="Linkage group 8"/>
</dbReference>
<dbReference type="OrthoDB" id="1304043at2759"/>
<protein>
    <submittedName>
        <fullName evidence="2">Uncharacterized protein LOC109714285</fullName>
    </submittedName>
</protein>
<organism evidence="1 2">
    <name type="scientific">Ananas comosus</name>
    <name type="common">Pineapple</name>
    <name type="synonym">Ananas ananas</name>
    <dbReference type="NCBI Taxonomy" id="4615"/>
    <lineage>
        <taxon>Eukaryota</taxon>
        <taxon>Viridiplantae</taxon>
        <taxon>Streptophyta</taxon>
        <taxon>Embryophyta</taxon>
        <taxon>Tracheophyta</taxon>
        <taxon>Spermatophyta</taxon>
        <taxon>Magnoliopsida</taxon>
        <taxon>Liliopsida</taxon>
        <taxon>Poales</taxon>
        <taxon>Bromeliaceae</taxon>
        <taxon>Bromelioideae</taxon>
        <taxon>Ananas</taxon>
    </lineage>
</organism>
<dbReference type="AlphaFoldDB" id="A0A6P5FDV7"/>
<gene>
    <name evidence="2" type="primary">LOC109714285</name>
</gene>
<dbReference type="Gramene" id="Aco011796.1.mrna1">
    <property type="protein sequence ID" value="Aco011796.1.mrna1.cds1"/>
    <property type="gene ID" value="Aco011796.1.path1"/>
</dbReference>
<evidence type="ECO:0000313" key="2">
    <source>
        <dbReference type="RefSeq" id="XP_020094426.1"/>
    </source>
</evidence>
<dbReference type="GeneID" id="109714285"/>
<evidence type="ECO:0000313" key="1">
    <source>
        <dbReference type="Proteomes" id="UP000515123"/>
    </source>
</evidence>
<proteinExistence type="predicted"/>
<name>A0A6P5FDV7_ANACO</name>
<reference evidence="2" key="2">
    <citation type="submission" date="2025-08" db="UniProtKB">
        <authorList>
            <consortium name="RefSeq"/>
        </authorList>
    </citation>
    <scope>IDENTIFICATION</scope>
    <source>
        <tissue evidence="2">Leaf</tissue>
    </source>
</reference>